<dbReference type="Gene3D" id="1.10.10.10">
    <property type="entry name" value="Winged helix-like DNA-binding domain superfamily/Winged helix DNA-binding domain"/>
    <property type="match status" value="1"/>
</dbReference>
<keyword evidence="2" id="KW-0805">Transcription regulation</keyword>
<comment type="caution">
    <text evidence="6">The sequence shown here is derived from an EMBL/GenBank/DDBJ whole genome shotgun (WGS) entry which is preliminary data.</text>
</comment>
<dbReference type="Gene3D" id="3.40.190.290">
    <property type="match status" value="1"/>
</dbReference>
<keyword evidence="4" id="KW-0804">Transcription</keyword>
<protein>
    <submittedName>
        <fullName evidence="6">LysR family transcriptional regulator</fullName>
    </submittedName>
</protein>
<evidence type="ECO:0000313" key="7">
    <source>
        <dbReference type="Proteomes" id="UP000754644"/>
    </source>
</evidence>
<evidence type="ECO:0000256" key="1">
    <source>
        <dbReference type="ARBA" id="ARBA00009437"/>
    </source>
</evidence>
<dbReference type="GO" id="GO:0000976">
    <property type="term" value="F:transcription cis-regulatory region binding"/>
    <property type="evidence" value="ECO:0007669"/>
    <property type="project" value="TreeGrafter"/>
</dbReference>
<evidence type="ECO:0000256" key="3">
    <source>
        <dbReference type="ARBA" id="ARBA00023125"/>
    </source>
</evidence>
<dbReference type="InterPro" id="IPR036388">
    <property type="entry name" value="WH-like_DNA-bd_sf"/>
</dbReference>
<accession>A0A973A956</accession>
<dbReference type="InterPro" id="IPR036390">
    <property type="entry name" value="WH_DNA-bd_sf"/>
</dbReference>
<keyword evidence="3" id="KW-0238">DNA-binding</keyword>
<dbReference type="InterPro" id="IPR000847">
    <property type="entry name" value="LysR_HTH_N"/>
</dbReference>
<dbReference type="GO" id="GO:0003700">
    <property type="term" value="F:DNA-binding transcription factor activity"/>
    <property type="evidence" value="ECO:0007669"/>
    <property type="project" value="InterPro"/>
</dbReference>
<dbReference type="InterPro" id="IPR005119">
    <property type="entry name" value="LysR_subst-bd"/>
</dbReference>
<evidence type="ECO:0000256" key="2">
    <source>
        <dbReference type="ARBA" id="ARBA00023015"/>
    </source>
</evidence>
<dbReference type="PRINTS" id="PR00039">
    <property type="entry name" value="HTHLYSR"/>
</dbReference>
<proteinExistence type="inferred from homology"/>
<dbReference type="PANTHER" id="PTHR30126:SF81">
    <property type="entry name" value="HTH-TYPE TRANSCRIPTIONAL REGULATOR ILVY"/>
    <property type="match status" value="1"/>
</dbReference>
<dbReference type="PANTHER" id="PTHR30126">
    <property type="entry name" value="HTH-TYPE TRANSCRIPTIONAL REGULATOR"/>
    <property type="match status" value="1"/>
</dbReference>
<feature type="domain" description="HTH lysR-type" evidence="5">
    <location>
        <begin position="1"/>
        <end position="58"/>
    </location>
</feature>
<dbReference type="CDD" id="cd05466">
    <property type="entry name" value="PBP2_LTTR_substrate"/>
    <property type="match status" value="1"/>
</dbReference>
<evidence type="ECO:0000256" key="4">
    <source>
        <dbReference type="ARBA" id="ARBA00023163"/>
    </source>
</evidence>
<dbReference type="EMBL" id="JABMOJ010000322">
    <property type="protein sequence ID" value="NQV65428.1"/>
    <property type="molecule type" value="Genomic_DNA"/>
</dbReference>
<comment type="similarity">
    <text evidence="1">Belongs to the LysR transcriptional regulatory family.</text>
</comment>
<dbReference type="FunFam" id="1.10.10.10:FF:000001">
    <property type="entry name" value="LysR family transcriptional regulator"/>
    <property type="match status" value="1"/>
</dbReference>
<dbReference type="SUPFAM" id="SSF46785">
    <property type="entry name" value="Winged helix' DNA-binding domain"/>
    <property type="match status" value="1"/>
</dbReference>
<gene>
    <name evidence="6" type="ORF">HQ497_08685</name>
</gene>
<name>A0A973A956_9GAMM</name>
<dbReference type="Pfam" id="PF03466">
    <property type="entry name" value="LysR_substrate"/>
    <property type="match status" value="1"/>
</dbReference>
<sequence length="290" mass="32050">MDLDSIKAFVAVAETGSFSIAANRLHLTQPAVSKRIALLESQLNVRLFDRIGRIIGLTEAGRTFDPRARLILQEVEDTQRAIRNLSGTVAGRLSLATSHHIGLWRLPTVLKTYSERYPAVALDLHFMDSEVAHEQIVQGNLELGIITMAPRPHERLASRAIWTDDLVFVCAPDHALASYANPSLEQIAAFPAILPDMSTFTGRIIKQIFEDQGLPIQVSMSTNYLETIKMLITIGLGWSVLPRSMLDDTVSVLAVPNIRIERKLGVIHHVQRSLSNAALAFMDLLAEDAT</sequence>
<dbReference type="AlphaFoldDB" id="A0A973A956"/>
<evidence type="ECO:0000313" key="6">
    <source>
        <dbReference type="EMBL" id="NQV65428.1"/>
    </source>
</evidence>
<dbReference type="Proteomes" id="UP000754644">
    <property type="component" value="Unassembled WGS sequence"/>
</dbReference>
<dbReference type="Pfam" id="PF00126">
    <property type="entry name" value="HTH_1"/>
    <property type="match status" value="1"/>
</dbReference>
<reference evidence="6" key="1">
    <citation type="submission" date="2020-05" db="EMBL/GenBank/DDBJ databases">
        <title>Sulfur intermediates as new biogeochemical hubs in an aquatic model microbial ecosystem.</title>
        <authorList>
            <person name="Vigneron A."/>
        </authorList>
    </citation>
    <scope>NUCLEOTIDE SEQUENCE</scope>
    <source>
        <strain evidence="6">Bin.250</strain>
    </source>
</reference>
<evidence type="ECO:0000259" key="5">
    <source>
        <dbReference type="PROSITE" id="PS50931"/>
    </source>
</evidence>
<dbReference type="PROSITE" id="PS50931">
    <property type="entry name" value="HTH_LYSR"/>
    <property type="match status" value="1"/>
</dbReference>
<dbReference type="SUPFAM" id="SSF53850">
    <property type="entry name" value="Periplasmic binding protein-like II"/>
    <property type="match status" value="1"/>
</dbReference>
<organism evidence="6 7">
    <name type="scientific">SAR86 cluster bacterium</name>
    <dbReference type="NCBI Taxonomy" id="2030880"/>
    <lineage>
        <taxon>Bacteria</taxon>
        <taxon>Pseudomonadati</taxon>
        <taxon>Pseudomonadota</taxon>
        <taxon>Gammaproteobacteria</taxon>
        <taxon>SAR86 cluster</taxon>
    </lineage>
</organism>